<name>A0ABV5MXR4_9ACTN</name>
<dbReference type="EC" id="1.14.13.59" evidence="4"/>
<comment type="catalytic activity">
    <reaction evidence="15">
        <text>L-lysine + NADPH + O2 = N(6)-hydroxy-L-lysine + NADP(+) + H2O</text>
        <dbReference type="Rhea" id="RHEA:23228"/>
        <dbReference type="ChEBI" id="CHEBI:15377"/>
        <dbReference type="ChEBI" id="CHEBI:15379"/>
        <dbReference type="ChEBI" id="CHEBI:32551"/>
        <dbReference type="ChEBI" id="CHEBI:57783"/>
        <dbReference type="ChEBI" id="CHEBI:57820"/>
        <dbReference type="ChEBI" id="CHEBI:58349"/>
        <dbReference type="EC" id="1.14.13.59"/>
    </reaction>
</comment>
<dbReference type="Pfam" id="PF13434">
    <property type="entry name" value="Lys_Orn_oxgnase"/>
    <property type="match status" value="1"/>
</dbReference>
<keyword evidence="9" id="KW-0560">Oxidoreductase</keyword>
<dbReference type="Gene3D" id="3.50.50.60">
    <property type="entry name" value="FAD/NAD(P)-binding domain"/>
    <property type="match status" value="1"/>
</dbReference>
<comment type="pathway">
    <text evidence="2">Siderophore biosynthesis.</text>
</comment>
<dbReference type="PANTHER" id="PTHR42802:SF1">
    <property type="entry name" value="L-ORNITHINE N(5)-MONOOXYGENASE"/>
    <property type="match status" value="1"/>
</dbReference>
<dbReference type="SUPFAM" id="SSF51905">
    <property type="entry name" value="FAD/NAD(P)-binding domain"/>
    <property type="match status" value="2"/>
</dbReference>
<dbReference type="InterPro" id="IPR036188">
    <property type="entry name" value="FAD/NAD-bd_sf"/>
</dbReference>
<evidence type="ECO:0000256" key="2">
    <source>
        <dbReference type="ARBA" id="ARBA00004924"/>
    </source>
</evidence>
<keyword evidence="7" id="KW-0274">FAD</keyword>
<dbReference type="PRINTS" id="PR00368">
    <property type="entry name" value="FADPNR"/>
</dbReference>
<evidence type="ECO:0000256" key="11">
    <source>
        <dbReference type="ARBA" id="ARBA00029939"/>
    </source>
</evidence>
<evidence type="ECO:0000256" key="14">
    <source>
        <dbReference type="ARBA" id="ARBA00032738"/>
    </source>
</evidence>
<evidence type="ECO:0000256" key="13">
    <source>
        <dbReference type="ARBA" id="ARBA00032493"/>
    </source>
</evidence>
<evidence type="ECO:0000256" key="12">
    <source>
        <dbReference type="ARBA" id="ARBA00031158"/>
    </source>
</evidence>
<comment type="cofactor">
    <cofactor evidence="1">
        <name>FAD</name>
        <dbReference type="ChEBI" id="CHEBI:57692"/>
    </cofactor>
</comment>
<protein>
    <recommendedName>
        <fullName evidence="5">L-lysine N6-monooxygenase MbtG</fullName>
        <ecNumber evidence="4">1.14.13.59</ecNumber>
    </recommendedName>
    <alternativeName>
        <fullName evidence="14">Lysine 6-N-hydroxylase</fullName>
    </alternativeName>
    <alternativeName>
        <fullName evidence="13">Lysine N6-hydroxylase</fullName>
    </alternativeName>
    <alternativeName>
        <fullName evidence="11">Lysine-N-oxygenase</fullName>
    </alternativeName>
    <alternativeName>
        <fullName evidence="12">Mycobactin synthase protein G</fullName>
    </alternativeName>
</protein>
<evidence type="ECO:0000256" key="6">
    <source>
        <dbReference type="ARBA" id="ARBA00022630"/>
    </source>
</evidence>
<keyword evidence="10" id="KW-0503">Monooxygenase</keyword>
<proteinExistence type="inferred from homology"/>
<dbReference type="Proteomes" id="UP001589709">
    <property type="component" value="Unassembled WGS sequence"/>
</dbReference>
<dbReference type="InterPro" id="IPR025700">
    <property type="entry name" value="Lys/Orn_oxygenase"/>
</dbReference>
<sequence length="440" mass="49664">MTAQDPAVPDRLHVRLLGIGVGPANLSLASLLHGSPGIAHLFLDRKAAFDWHDGQNIPGATLQVSPLKDLVTLAAPTNPYSFFSYLHEHGRLYHFVNARFDAVPRQEFRNYLEWASRRNPNVVFGEEVRAVEFDGVFVVRTDRRTLTADNVAIAVGSRPKVPPFAENMPPEGQFHVSDFVRRAGGLAGRRVCVVGGGQSGAEAFLDLISRPRGELPRQVTWVSKRRNYFPIDDSPFTNEFFMPSHSAYFAGLDRPARERFNTEQVLASDGVTEQTLRDVYQRTYVRRFVEDMKELTVFRPDREVTAVTGGAAEGWRLRLAHLSDPSAVEWIDADVVVWATGWRPSPTPFLAPIEHRLRREGDEYLIDEHFAIRWDGPADRRLFIQNAARAQRGLADPNLSLMAWRSMRILDRLRGTRSEDQLPSFIDWAPPRACDRGDAS</sequence>
<comment type="caution">
    <text evidence="16">The sequence shown here is derived from an EMBL/GenBank/DDBJ whole genome shotgun (WGS) entry which is preliminary data.</text>
</comment>
<evidence type="ECO:0000256" key="5">
    <source>
        <dbReference type="ARBA" id="ARBA00016406"/>
    </source>
</evidence>
<dbReference type="PANTHER" id="PTHR42802">
    <property type="entry name" value="MONOOXYGENASE"/>
    <property type="match status" value="1"/>
</dbReference>
<evidence type="ECO:0000256" key="7">
    <source>
        <dbReference type="ARBA" id="ARBA00022827"/>
    </source>
</evidence>
<keyword evidence="17" id="KW-1185">Reference proteome</keyword>
<keyword evidence="8" id="KW-0521">NADP</keyword>
<gene>
    <name evidence="16" type="ORF">ACFF45_08190</name>
</gene>
<evidence type="ECO:0000256" key="8">
    <source>
        <dbReference type="ARBA" id="ARBA00022857"/>
    </source>
</evidence>
<evidence type="ECO:0000313" key="17">
    <source>
        <dbReference type="Proteomes" id="UP001589709"/>
    </source>
</evidence>
<evidence type="ECO:0000256" key="10">
    <source>
        <dbReference type="ARBA" id="ARBA00023033"/>
    </source>
</evidence>
<comment type="similarity">
    <text evidence="3">Belongs to the lysine N(6)-hydroxylase/L-ornithine N(5)-oxygenase family.</text>
</comment>
<reference evidence="16 17" key="1">
    <citation type="submission" date="2024-09" db="EMBL/GenBank/DDBJ databases">
        <authorList>
            <person name="Sun Q."/>
            <person name="Mori K."/>
        </authorList>
    </citation>
    <scope>NUCLEOTIDE SEQUENCE [LARGE SCALE GENOMIC DNA]</scope>
    <source>
        <strain evidence="16 17">JCM 6917</strain>
    </source>
</reference>
<evidence type="ECO:0000256" key="15">
    <source>
        <dbReference type="ARBA" id="ARBA00048407"/>
    </source>
</evidence>
<dbReference type="RefSeq" id="WP_381343932.1">
    <property type="nucleotide sequence ID" value="NZ_JBHMCY010000011.1"/>
</dbReference>
<evidence type="ECO:0000256" key="9">
    <source>
        <dbReference type="ARBA" id="ARBA00023002"/>
    </source>
</evidence>
<evidence type="ECO:0000256" key="3">
    <source>
        <dbReference type="ARBA" id="ARBA00007588"/>
    </source>
</evidence>
<organism evidence="16 17">
    <name type="scientific">Streptomyces cinereospinus</name>
    <dbReference type="NCBI Taxonomy" id="285561"/>
    <lineage>
        <taxon>Bacteria</taxon>
        <taxon>Bacillati</taxon>
        <taxon>Actinomycetota</taxon>
        <taxon>Actinomycetes</taxon>
        <taxon>Kitasatosporales</taxon>
        <taxon>Streptomycetaceae</taxon>
        <taxon>Streptomyces</taxon>
    </lineage>
</organism>
<evidence type="ECO:0000256" key="1">
    <source>
        <dbReference type="ARBA" id="ARBA00001974"/>
    </source>
</evidence>
<keyword evidence="6" id="KW-0285">Flavoprotein</keyword>
<evidence type="ECO:0000256" key="4">
    <source>
        <dbReference type="ARBA" id="ARBA00013076"/>
    </source>
</evidence>
<dbReference type="EMBL" id="JBHMCY010000011">
    <property type="protein sequence ID" value="MFB9462691.1"/>
    <property type="molecule type" value="Genomic_DNA"/>
</dbReference>
<accession>A0ABV5MXR4</accession>
<evidence type="ECO:0000313" key="16">
    <source>
        <dbReference type="EMBL" id="MFB9462691.1"/>
    </source>
</evidence>